<evidence type="ECO:0000256" key="5">
    <source>
        <dbReference type="ARBA" id="ARBA00023098"/>
    </source>
</evidence>
<evidence type="ECO:0000259" key="10">
    <source>
        <dbReference type="PROSITE" id="PS50075"/>
    </source>
</evidence>
<dbReference type="InterPro" id="IPR036736">
    <property type="entry name" value="ACP-like_sf"/>
</dbReference>
<dbReference type="NCBIfam" id="NF002148">
    <property type="entry name" value="PRK00982.1-2"/>
    <property type="match status" value="1"/>
</dbReference>
<dbReference type="GO" id="GO:0016020">
    <property type="term" value="C:membrane"/>
    <property type="evidence" value="ECO:0007669"/>
    <property type="project" value="GOC"/>
</dbReference>
<dbReference type="InterPro" id="IPR003231">
    <property type="entry name" value="ACP"/>
</dbReference>
<dbReference type="Gene3D" id="1.10.1200.10">
    <property type="entry name" value="ACP-like"/>
    <property type="match status" value="1"/>
</dbReference>
<dbReference type="GO" id="GO:0000036">
    <property type="term" value="F:acyl carrier activity"/>
    <property type="evidence" value="ECO:0007669"/>
    <property type="project" value="UniProtKB-UniRule"/>
</dbReference>
<evidence type="ECO:0000256" key="4">
    <source>
        <dbReference type="ARBA" id="ARBA00022832"/>
    </source>
</evidence>
<evidence type="ECO:0000313" key="11">
    <source>
        <dbReference type="EMBL" id="EFE28122.1"/>
    </source>
</evidence>
<dbReference type="GO" id="GO:0005829">
    <property type="term" value="C:cytosol"/>
    <property type="evidence" value="ECO:0007669"/>
    <property type="project" value="TreeGrafter"/>
</dbReference>
<dbReference type="NCBIfam" id="NF002150">
    <property type="entry name" value="PRK00982.1-4"/>
    <property type="match status" value="1"/>
</dbReference>
<organism evidence="11 12">
    <name type="scientific">Filifactor alocis (strain ATCC 35896 / CCUG 47790 / D40 B5)</name>
    <name type="common">Fusobacterium alocis</name>
    <dbReference type="NCBI Taxonomy" id="546269"/>
    <lineage>
        <taxon>Bacteria</taxon>
        <taxon>Bacillati</taxon>
        <taxon>Bacillota</taxon>
        <taxon>Clostridia</taxon>
        <taxon>Peptostreptococcales</taxon>
        <taxon>Filifactoraceae</taxon>
        <taxon>Filifactor</taxon>
    </lineage>
</organism>
<keyword evidence="1 7" id="KW-0596">Phosphopantetheine</keyword>
<keyword evidence="5 7" id="KW-0443">Lipid metabolism</keyword>
<name>D6GR31_FILAD</name>
<reference evidence="12" key="1">
    <citation type="submission" date="2010-12" db="EMBL/GenBank/DDBJ databases">
        <title>The genome sequence of Filifactor alocis strain ATCC 35896.</title>
        <authorList>
            <consortium name="The Broad Institute Genome Sequencing Platform"/>
            <person name="Ward D."/>
            <person name="Earl A."/>
            <person name="Feldgarden M."/>
            <person name="Young S.K."/>
            <person name="Gargeya S."/>
            <person name="Zeng Q."/>
            <person name="Alvarado L."/>
            <person name="Berlin A."/>
            <person name="Bochicchio J."/>
            <person name="Chapman S.B."/>
            <person name="Chen Z."/>
            <person name="Freedman E."/>
            <person name="Gellesch M."/>
            <person name="Goldberg J."/>
            <person name="Griggs A."/>
            <person name="Gujja S."/>
            <person name="Heilman E."/>
            <person name="Heiman D."/>
            <person name="Howarth C."/>
            <person name="Mehta T."/>
            <person name="Neiman D."/>
            <person name="Pearson M."/>
            <person name="Roberts A."/>
            <person name="Saif S."/>
            <person name="Shea T."/>
            <person name="Shenoy N."/>
            <person name="Sisk P."/>
            <person name="Stolte C."/>
            <person name="Sykes S."/>
            <person name="White J."/>
            <person name="Yandava C."/>
            <person name="Izard J."/>
            <person name="Blanton J.M."/>
            <person name="Baranova O.V."/>
            <person name="Tanner A.C."/>
            <person name="Dewhirst F.E."/>
            <person name="Haas B."/>
            <person name="Nusbaum C."/>
            <person name="Birren B."/>
        </authorList>
    </citation>
    <scope>NUCLEOTIDE SEQUENCE [LARGE SCALE GENOMIC DNA]</scope>
    <source>
        <strain evidence="12">ATCC 35896 / D40 B5</strain>
    </source>
</reference>
<dbReference type="SUPFAM" id="SSF47336">
    <property type="entry name" value="ACP-like"/>
    <property type="match status" value="1"/>
</dbReference>
<dbReference type="GO" id="GO:0000035">
    <property type="term" value="F:acyl binding"/>
    <property type="evidence" value="ECO:0007669"/>
    <property type="project" value="TreeGrafter"/>
</dbReference>
<comment type="pathway">
    <text evidence="7 9">Lipid metabolism; fatty acid biosynthesis.</text>
</comment>
<dbReference type="AlphaFoldDB" id="D6GR31"/>
<comment type="PTM">
    <text evidence="9">4'-phosphopantetheine is transferred from CoA to a specific serine of apo-ACP by acpS.</text>
</comment>
<comment type="similarity">
    <text evidence="7">Belongs to the acyl carrier protein (ACP) family.</text>
</comment>
<dbReference type="InterPro" id="IPR006162">
    <property type="entry name" value="Ppantetheine_attach_site"/>
</dbReference>
<comment type="PTM">
    <text evidence="7">4'-phosphopantetheine is transferred from CoA to a specific serine of apo-ACP by AcpS. This modification is essential for activity because fatty acids are bound in thioester linkage to the sulfhydryl of the prosthetic group.</text>
</comment>
<evidence type="ECO:0000256" key="7">
    <source>
        <dbReference type="HAMAP-Rule" id="MF_01217"/>
    </source>
</evidence>
<dbReference type="PROSITE" id="PS00012">
    <property type="entry name" value="PHOSPHOPANTETHEINE"/>
    <property type="match status" value="1"/>
</dbReference>
<keyword evidence="7" id="KW-0963">Cytoplasm</keyword>
<dbReference type="GO" id="GO:0009245">
    <property type="term" value="P:lipid A biosynthetic process"/>
    <property type="evidence" value="ECO:0007669"/>
    <property type="project" value="TreeGrafter"/>
</dbReference>
<dbReference type="Proteomes" id="UP000007468">
    <property type="component" value="Chromosome"/>
</dbReference>
<feature type="modified residue" description="O-(pantetheine 4'-phosphoryl)serine" evidence="7">
    <location>
        <position position="45"/>
    </location>
</feature>
<gene>
    <name evidence="7 11" type="primary">acpP</name>
    <name evidence="11" type="ordered locus">HMPREF0389_00035</name>
</gene>
<evidence type="ECO:0000256" key="9">
    <source>
        <dbReference type="RuleBase" id="RU003545"/>
    </source>
</evidence>
<dbReference type="KEGG" id="faa:HMPREF0389_00035"/>
<protein>
    <recommendedName>
        <fullName evidence="7 8">Acyl carrier protein</fullName>
        <shortName evidence="7">ACP</shortName>
    </recommendedName>
</protein>
<comment type="function">
    <text evidence="7 9">Carrier of the growing fatty acid chain in fatty acid biosynthesis.</text>
</comment>
<keyword evidence="12" id="KW-1185">Reference proteome</keyword>
<keyword evidence="6 7" id="KW-0275">Fatty acid biosynthesis</keyword>
<dbReference type="PANTHER" id="PTHR20863:SF76">
    <property type="entry name" value="CARRIER DOMAIN-CONTAINING PROTEIN"/>
    <property type="match status" value="1"/>
</dbReference>
<dbReference type="InterPro" id="IPR009081">
    <property type="entry name" value="PP-bd_ACP"/>
</dbReference>
<dbReference type="PATRIC" id="fig|546269.5.peg.630"/>
<feature type="domain" description="Carrier" evidence="10">
    <location>
        <begin position="10"/>
        <end position="85"/>
    </location>
</feature>
<dbReference type="HAMAP" id="MF_01217">
    <property type="entry name" value="Acyl_carrier"/>
    <property type="match status" value="1"/>
</dbReference>
<comment type="subcellular location">
    <subcellularLocation>
        <location evidence="7">Cytoplasm</location>
    </subcellularLocation>
</comment>
<keyword evidence="3 7" id="KW-0597">Phosphoprotein</keyword>
<evidence type="ECO:0000256" key="3">
    <source>
        <dbReference type="ARBA" id="ARBA00022553"/>
    </source>
</evidence>
<evidence type="ECO:0000256" key="6">
    <source>
        <dbReference type="ARBA" id="ARBA00023160"/>
    </source>
</evidence>
<dbReference type="NCBIfam" id="TIGR00517">
    <property type="entry name" value="acyl_carrier"/>
    <property type="match status" value="1"/>
</dbReference>
<proteinExistence type="inferred from homology"/>
<evidence type="ECO:0000313" key="12">
    <source>
        <dbReference type="Proteomes" id="UP000007468"/>
    </source>
</evidence>
<keyword evidence="4 7" id="KW-0276">Fatty acid metabolism</keyword>
<dbReference type="EMBL" id="CP002390">
    <property type="protein sequence ID" value="EFE28122.1"/>
    <property type="molecule type" value="Genomic_DNA"/>
</dbReference>
<dbReference type="STRING" id="546269.HMPREF0389_00035"/>
<evidence type="ECO:0000256" key="1">
    <source>
        <dbReference type="ARBA" id="ARBA00022450"/>
    </source>
</evidence>
<sequence length="88" mass="10398">MITNVQEVKYMIFNVIQDIIAEQLHIDKKDITMDSHLRNDLNADSIDAVDIIMALEDRFEIEFDDNDLEKLETIRDVVEYIEEHTSKE</sequence>
<dbReference type="UniPathway" id="UPA00094"/>
<dbReference type="PROSITE" id="PS50075">
    <property type="entry name" value="CARRIER"/>
    <property type="match status" value="1"/>
</dbReference>
<evidence type="ECO:0000256" key="2">
    <source>
        <dbReference type="ARBA" id="ARBA00022516"/>
    </source>
</evidence>
<dbReference type="eggNOG" id="COG0236">
    <property type="taxonomic scope" value="Bacteria"/>
</dbReference>
<keyword evidence="2 7" id="KW-0444">Lipid biosynthesis</keyword>
<evidence type="ECO:0000256" key="8">
    <source>
        <dbReference type="NCBIfam" id="TIGR00517"/>
    </source>
</evidence>
<dbReference type="PANTHER" id="PTHR20863">
    <property type="entry name" value="ACYL CARRIER PROTEIN"/>
    <property type="match status" value="1"/>
</dbReference>
<dbReference type="Pfam" id="PF00550">
    <property type="entry name" value="PP-binding"/>
    <property type="match status" value="1"/>
</dbReference>
<accession>D6GR31</accession>